<keyword evidence="7 9" id="KW-0472">Membrane</keyword>
<keyword evidence="4 9" id="KW-0812">Transmembrane</keyword>
<dbReference type="Pfam" id="PF07715">
    <property type="entry name" value="Plug"/>
    <property type="match status" value="1"/>
</dbReference>
<keyword evidence="15" id="KW-0675">Receptor</keyword>
<dbReference type="InterPro" id="IPR010917">
    <property type="entry name" value="TonB_rcpt_CS"/>
</dbReference>
<evidence type="ECO:0000259" key="14">
    <source>
        <dbReference type="Pfam" id="PF07715"/>
    </source>
</evidence>
<dbReference type="InterPro" id="IPR037066">
    <property type="entry name" value="Plug_dom_sf"/>
</dbReference>
<evidence type="ECO:0000256" key="7">
    <source>
        <dbReference type="ARBA" id="ARBA00023136"/>
    </source>
</evidence>
<keyword evidence="16" id="KW-1185">Reference proteome</keyword>
<dbReference type="InterPro" id="IPR036942">
    <property type="entry name" value="Beta-barrel_TonB_sf"/>
</dbReference>
<sequence>MTARLRSTVAPAIFGAALISMPAFAQDAPQTADDASEGEAIIVTGSRIQQANLTSAAPVTVVNVKDIRAQGTTRVEDLLNTLPSVSAGQSSGVSNAATGTATVDLRGLGVARTLVLVNGRRLMPGDPADSSADLNAIPANLIKRIEVLTGGASSTYGADAVAGVVNFMIDTDYTGFRLDAQYSMYQHNNRNKVVPPLLDARQQAGFDGYSYPSGSVLDGGTIDLSATVGTDFDDGRGHITAYAGYRKVKAITQDRRDYSACTLQDTATALQCGGSATSAEGNIIAFADGTSTFFNFGPNRTLLPGPTRYNFAPTNYYQRPDERYTAGFFANYEINDSIKPYVEFMFMDDRTLAQIAPSGDFGNTLQINSDNPLISAQQRDILFSADNLVNGYLGSFPLTNVSNPGFAPSTFIDPTTGATYNRGFMQLLRRNVEGGPRIADLQHTQFRTIIGSKGDLSPAWSYDAYYQYGRTNYSQVYSNEFSVARLTNALDAVTDTRAGSATFGQPICRSVLSGSDLNCVPYDVFSGAPASQASIDYLSATGFQKAVLSEQVVSASITGLLGEYGFKSPLAEDGVALNLGAEYRKESLDLKTDQAFSTGDLTGQGAPTLPIQGSFNVKEVFGEIQIPLIQNGFVDTLALNGGYRYSKYSISNGNEFSTDTYKFGIEFAPVSDIRFRASYNRAARAPNLQELFAPNIIALDGSTDPCSGFVITAADVGCLAQGLAIGDTVTPNPAGQYNGLIGGTATLRPEKATTKTLGVVIQPRFLPRFALTVDYYDIKVDGAIQGFGSDAIVNFCTATADPTACALINRNPVNGSLWLTSDGYITNLQQNIGGVRTKGIDVGASYSHDIGETGTVSLNFQGTYLDKFYVDNGLSEPYDCAGYYGSTCSAGGVPSAPNARWRHKARASFDMPNGLGFSLQWRYFGPVKVDFRNPSSTTQGSFDPFSSRLGAQSYFDLSTSYRFAGKYEFRLGVNNILDRQPPLVTSGRSSGANNQCPTGPCNGNTYPAVYDALGRYIFAGITLDF</sequence>
<feature type="chain" id="PRO_5037100497" evidence="12">
    <location>
        <begin position="26"/>
        <end position="1025"/>
    </location>
</feature>
<dbReference type="GO" id="GO:0009279">
    <property type="term" value="C:cell outer membrane"/>
    <property type="evidence" value="ECO:0007669"/>
    <property type="project" value="UniProtKB-SubCell"/>
</dbReference>
<evidence type="ECO:0000256" key="12">
    <source>
        <dbReference type="SAM" id="SignalP"/>
    </source>
</evidence>
<feature type="domain" description="TonB-dependent receptor plug" evidence="14">
    <location>
        <begin position="54"/>
        <end position="164"/>
    </location>
</feature>
<dbReference type="KEGG" id="spph:KFK14_06495"/>
<organism evidence="15 16">
    <name type="scientific">Sphingobium phenoxybenzoativorans</name>
    <dbReference type="NCBI Taxonomy" id="1592790"/>
    <lineage>
        <taxon>Bacteria</taxon>
        <taxon>Pseudomonadati</taxon>
        <taxon>Pseudomonadota</taxon>
        <taxon>Alphaproteobacteria</taxon>
        <taxon>Sphingomonadales</taxon>
        <taxon>Sphingomonadaceae</taxon>
        <taxon>Sphingobium</taxon>
    </lineage>
</organism>
<keyword evidence="2 9" id="KW-0813">Transport</keyword>
<keyword evidence="3 9" id="KW-1134">Transmembrane beta strand</keyword>
<feature type="signal peptide" evidence="12">
    <location>
        <begin position="1"/>
        <end position="25"/>
    </location>
</feature>
<dbReference type="AlphaFoldDB" id="A0A975KBR7"/>
<evidence type="ECO:0000313" key="16">
    <source>
        <dbReference type="Proteomes" id="UP000681425"/>
    </source>
</evidence>
<gene>
    <name evidence="15" type="ORF">KFK14_06495</name>
</gene>
<dbReference type="SUPFAM" id="SSF56935">
    <property type="entry name" value="Porins"/>
    <property type="match status" value="1"/>
</dbReference>
<evidence type="ECO:0000256" key="3">
    <source>
        <dbReference type="ARBA" id="ARBA00022452"/>
    </source>
</evidence>
<name>A0A975KBR7_9SPHN</name>
<reference evidence="15" key="1">
    <citation type="submission" date="2021-04" db="EMBL/GenBank/DDBJ databases">
        <title>Isolation of p-tert-butylphenol degrading bacteria Sphingobium phenoxybenzoativorans Tas13 from active sludge.</title>
        <authorList>
            <person name="Li Y."/>
        </authorList>
    </citation>
    <scope>NUCLEOTIDE SEQUENCE</scope>
    <source>
        <strain evidence="15">Tas13</strain>
    </source>
</reference>
<dbReference type="PANTHER" id="PTHR47234">
    <property type="match status" value="1"/>
</dbReference>
<dbReference type="Pfam" id="PF00593">
    <property type="entry name" value="TonB_dep_Rec_b-barrel"/>
    <property type="match status" value="1"/>
</dbReference>
<evidence type="ECO:0000313" key="15">
    <source>
        <dbReference type="EMBL" id="QUT08147.1"/>
    </source>
</evidence>
<evidence type="ECO:0000256" key="11">
    <source>
        <dbReference type="RuleBase" id="RU003357"/>
    </source>
</evidence>
<dbReference type="InterPro" id="IPR000531">
    <property type="entry name" value="Beta-barrel_TonB"/>
</dbReference>
<evidence type="ECO:0000256" key="8">
    <source>
        <dbReference type="ARBA" id="ARBA00023237"/>
    </source>
</evidence>
<protein>
    <submittedName>
        <fullName evidence="15">TonB-dependent receptor</fullName>
    </submittedName>
</protein>
<dbReference type="Gene3D" id="2.40.170.20">
    <property type="entry name" value="TonB-dependent receptor, beta-barrel domain"/>
    <property type="match status" value="1"/>
</dbReference>
<dbReference type="EMBL" id="CP073910">
    <property type="protein sequence ID" value="QUT08147.1"/>
    <property type="molecule type" value="Genomic_DNA"/>
</dbReference>
<dbReference type="InterPro" id="IPR012910">
    <property type="entry name" value="Plug_dom"/>
</dbReference>
<keyword evidence="6 11" id="KW-0798">TonB box</keyword>
<proteinExistence type="inferred from homology"/>
<accession>A0A975KBR7</accession>
<evidence type="ECO:0000256" key="1">
    <source>
        <dbReference type="ARBA" id="ARBA00004571"/>
    </source>
</evidence>
<dbReference type="PANTHER" id="PTHR47234:SF2">
    <property type="entry name" value="TONB-DEPENDENT RECEPTOR"/>
    <property type="match status" value="1"/>
</dbReference>
<dbReference type="Proteomes" id="UP000681425">
    <property type="component" value="Chromosome"/>
</dbReference>
<keyword evidence="5 12" id="KW-0732">Signal</keyword>
<evidence type="ECO:0000256" key="6">
    <source>
        <dbReference type="ARBA" id="ARBA00023077"/>
    </source>
</evidence>
<evidence type="ECO:0000256" key="2">
    <source>
        <dbReference type="ARBA" id="ARBA00022448"/>
    </source>
</evidence>
<feature type="domain" description="TonB-dependent receptor-like beta-barrel" evidence="13">
    <location>
        <begin position="384"/>
        <end position="976"/>
    </location>
</feature>
<evidence type="ECO:0000256" key="9">
    <source>
        <dbReference type="PROSITE-ProRule" id="PRU01360"/>
    </source>
</evidence>
<comment type="similarity">
    <text evidence="9 11">Belongs to the TonB-dependent receptor family.</text>
</comment>
<evidence type="ECO:0000256" key="4">
    <source>
        <dbReference type="ARBA" id="ARBA00022692"/>
    </source>
</evidence>
<comment type="subcellular location">
    <subcellularLocation>
        <location evidence="1 9">Cell outer membrane</location>
        <topology evidence="1 9">Multi-pass membrane protein</topology>
    </subcellularLocation>
</comment>
<dbReference type="Gene3D" id="2.170.130.10">
    <property type="entry name" value="TonB-dependent receptor, plug domain"/>
    <property type="match status" value="1"/>
</dbReference>
<dbReference type="PROSITE" id="PS01156">
    <property type="entry name" value="TONB_DEPENDENT_REC_2"/>
    <property type="match status" value="1"/>
</dbReference>
<keyword evidence="8 9" id="KW-0998">Cell outer membrane</keyword>
<dbReference type="InterPro" id="IPR039426">
    <property type="entry name" value="TonB-dep_rcpt-like"/>
</dbReference>
<evidence type="ECO:0000256" key="5">
    <source>
        <dbReference type="ARBA" id="ARBA00022729"/>
    </source>
</evidence>
<dbReference type="PROSITE" id="PS52016">
    <property type="entry name" value="TONB_DEPENDENT_REC_3"/>
    <property type="match status" value="1"/>
</dbReference>
<evidence type="ECO:0000259" key="13">
    <source>
        <dbReference type="Pfam" id="PF00593"/>
    </source>
</evidence>
<evidence type="ECO:0000256" key="10">
    <source>
        <dbReference type="PROSITE-ProRule" id="PRU10144"/>
    </source>
</evidence>
<feature type="short sequence motif" description="TonB C-terminal box" evidence="10">
    <location>
        <begin position="1008"/>
        <end position="1025"/>
    </location>
</feature>